<reference evidence="4" key="1">
    <citation type="submission" date="2021-09" db="EMBL/GenBank/DDBJ databases">
        <title>Network and meta-omics reveal the key degrader and cooperation patterns in an efficient 1,4-dioxane-degrading microbial community.</title>
        <authorList>
            <person name="Dai C."/>
        </authorList>
    </citation>
    <scope>NUCLEOTIDE SEQUENCE</scope>
    <source>
        <strain evidence="4">ZM13</strain>
        <plasmid evidence="4">pA</plasmid>
    </source>
</reference>
<feature type="domain" description="3-hydroxyacyl-CoA dehydrogenase C-terminal" evidence="2">
    <location>
        <begin position="184"/>
        <end position="281"/>
    </location>
</feature>
<geneLocation type="plasmid" evidence="4 5">
    <name>pA</name>
</geneLocation>
<dbReference type="KEGG" id="apol:K9D25_21995"/>
<dbReference type="InterPro" id="IPR006108">
    <property type="entry name" value="3HC_DH_C"/>
</dbReference>
<gene>
    <name evidence="4" type="ORF">K9D25_21995</name>
</gene>
<dbReference type="InterPro" id="IPR013328">
    <property type="entry name" value="6PGD_dom2"/>
</dbReference>
<dbReference type="EMBL" id="CP083240">
    <property type="protein sequence ID" value="UOK73498.1"/>
    <property type="molecule type" value="Genomic_DNA"/>
</dbReference>
<dbReference type="InterPro" id="IPR006176">
    <property type="entry name" value="3-OHacyl-CoA_DH_NAD-bd"/>
</dbReference>
<accession>A0A9E7A602</accession>
<evidence type="ECO:0000259" key="3">
    <source>
        <dbReference type="Pfam" id="PF02737"/>
    </source>
</evidence>
<dbReference type="GO" id="GO:0070403">
    <property type="term" value="F:NAD+ binding"/>
    <property type="evidence" value="ECO:0007669"/>
    <property type="project" value="InterPro"/>
</dbReference>
<dbReference type="GO" id="GO:0003857">
    <property type="term" value="F:(3S)-3-hydroxyacyl-CoA dehydrogenase (NAD+) activity"/>
    <property type="evidence" value="ECO:0007669"/>
    <property type="project" value="UniProtKB-EC"/>
</dbReference>
<dbReference type="PANTHER" id="PTHR48075:SF5">
    <property type="entry name" value="3-HYDROXYBUTYRYL-COA DEHYDROGENASE"/>
    <property type="match status" value="1"/>
</dbReference>
<dbReference type="NCBIfam" id="NF006124">
    <property type="entry name" value="PRK08268.1"/>
    <property type="match status" value="1"/>
</dbReference>
<dbReference type="InterPro" id="IPR036291">
    <property type="entry name" value="NAD(P)-bd_dom_sf"/>
</dbReference>
<proteinExistence type="predicted"/>
<dbReference type="AlphaFoldDB" id="A0A9E7A602"/>
<dbReference type="Proteomes" id="UP000831684">
    <property type="component" value="Plasmid pA"/>
</dbReference>
<evidence type="ECO:0000313" key="5">
    <source>
        <dbReference type="Proteomes" id="UP000831684"/>
    </source>
</evidence>
<dbReference type="Pfam" id="PF00725">
    <property type="entry name" value="3HCDH"/>
    <property type="match status" value="2"/>
</dbReference>
<protein>
    <submittedName>
        <fullName evidence="4">3-hydroxyacyl-CoA dehydrogenase</fullName>
        <ecNumber evidence="4">1.1.1.35</ecNumber>
    </submittedName>
</protein>
<evidence type="ECO:0000313" key="4">
    <source>
        <dbReference type="EMBL" id="UOK73498.1"/>
    </source>
</evidence>
<keyword evidence="4" id="KW-0614">Plasmid</keyword>
<evidence type="ECO:0000256" key="1">
    <source>
        <dbReference type="ARBA" id="ARBA00023002"/>
    </source>
</evidence>
<dbReference type="SUPFAM" id="SSF48179">
    <property type="entry name" value="6-phosphogluconate dehydrogenase C-terminal domain-like"/>
    <property type="match status" value="2"/>
</dbReference>
<dbReference type="Gene3D" id="1.10.1040.10">
    <property type="entry name" value="N-(1-d-carboxylethyl)-l-norvaline Dehydrogenase, domain 2"/>
    <property type="match status" value="2"/>
</dbReference>
<dbReference type="EC" id="1.1.1.35" evidence="4"/>
<evidence type="ECO:0000259" key="2">
    <source>
        <dbReference type="Pfam" id="PF00725"/>
    </source>
</evidence>
<dbReference type="FunFam" id="3.40.50.720:FF:000009">
    <property type="entry name" value="Fatty oxidation complex, alpha subunit"/>
    <property type="match status" value="1"/>
</dbReference>
<feature type="domain" description="3-hydroxyacyl-CoA dehydrogenase C-terminal" evidence="2">
    <location>
        <begin position="408"/>
        <end position="488"/>
    </location>
</feature>
<dbReference type="GO" id="GO:0006631">
    <property type="term" value="P:fatty acid metabolic process"/>
    <property type="evidence" value="ECO:0007669"/>
    <property type="project" value="InterPro"/>
</dbReference>
<dbReference type="InterPro" id="IPR008927">
    <property type="entry name" value="6-PGluconate_DH-like_C_sf"/>
</dbReference>
<keyword evidence="1 4" id="KW-0560">Oxidoreductase</keyword>
<dbReference type="SUPFAM" id="SSF51735">
    <property type="entry name" value="NAD(P)-binding Rossmann-fold domains"/>
    <property type="match status" value="1"/>
</dbReference>
<dbReference type="PANTHER" id="PTHR48075">
    <property type="entry name" value="3-HYDROXYACYL-COA DEHYDROGENASE FAMILY PROTEIN"/>
    <property type="match status" value="1"/>
</dbReference>
<dbReference type="Pfam" id="PF02737">
    <property type="entry name" value="3HCDH_N"/>
    <property type="match status" value="1"/>
</dbReference>
<dbReference type="Gene3D" id="3.40.50.720">
    <property type="entry name" value="NAD(P)-binding Rossmann-like Domain"/>
    <property type="match status" value="1"/>
</dbReference>
<feature type="domain" description="3-hydroxyacyl-CoA dehydrogenase NAD binding" evidence="3">
    <location>
        <begin position="3"/>
        <end position="181"/>
    </location>
</feature>
<name>A0A9E7A602_9HYPH</name>
<sequence>MAKVGIVGTGVMGRGIAQLFAASGYEVLLYDTDRSRASEAAYSAGAMIDRDAAKGRLTADAAAMAKSRLVPTASLEPFATADLVIEAIVESLAAKRELFDALENIVPPQCILATNTSSLLVTEIAAAARHPERVCGLHFFNPAPLMKITEVVAAVKTSSETLAQATRIIESTGHTAVRTADLPGFLINHAGRGLYTEGQRIVAEGIASTEDVDLVMSGGADFRMGPFELLDLTGLDVSFNVMQQIYHQFFEEPRFRPQPFVARQYSAGLFGRKVGQGFYRYDDGKKAPSPAVKVTDFEPRPIWLDGSDEITNRLRSRLEALGIELEGGDHPDEASIIVVAPVGDDTTTMAVNRGFDPRRTFAIDPLFCDGGRLTLMGTAASRADYRDSLRGMLEASGVAVTTIHDSPGFIAQRIIATIINIACDIAQQRIAAPKDIDLGAKLGLGYPAGPLELGDKLGADTIMQILNRMYAFYCDPRYRPSPWLKRRALLNVSLISDEA</sequence>
<organism evidence="4 5">
    <name type="scientific">Ancylobacter polymorphus</name>
    <dbReference type="NCBI Taxonomy" id="223390"/>
    <lineage>
        <taxon>Bacteria</taxon>
        <taxon>Pseudomonadati</taxon>
        <taxon>Pseudomonadota</taxon>
        <taxon>Alphaproteobacteria</taxon>
        <taxon>Hyphomicrobiales</taxon>
        <taxon>Xanthobacteraceae</taxon>
        <taxon>Ancylobacter</taxon>
    </lineage>
</organism>